<dbReference type="InterPro" id="IPR036388">
    <property type="entry name" value="WH-like_DNA-bd_sf"/>
</dbReference>
<proteinExistence type="predicted"/>
<sequence>MGVRRGVRHQPGDRCRASRGQRQPVVARLDGIRAVDDGPPGEDGGEPVHQLRRHAGGNRREDELAVCRRVRERSVLRGAGAGRRRGGRGPVASADEHVCPARTQAPPRVDYALTEAGTALLAPMRAMGTWAVRYADAVLDAQDRFTARFTARGRERRRIGA</sequence>
<organism evidence="3 4">
    <name type="scientific">Microbispora catharanthi</name>
    <dbReference type="NCBI Taxonomy" id="1712871"/>
    <lineage>
        <taxon>Bacteria</taxon>
        <taxon>Bacillati</taxon>
        <taxon>Actinomycetota</taxon>
        <taxon>Actinomycetes</taxon>
        <taxon>Streptosporangiales</taxon>
        <taxon>Streptosporangiaceae</taxon>
        <taxon>Microbispora</taxon>
    </lineage>
</organism>
<dbReference type="SUPFAM" id="SSF46785">
    <property type="entry name" value="Winged helix' DNA-binding domain"/>
    <property type="match status" value="1"/>
</dbReference>
<dbReference type="Pfam" id="PF01638">
    <property type="entry name" value="HxlR"/>
    <property type="match status" value="1"/>
</dbReference>
<dbReference type="EMBL" id="VDMA02000017">
    <property type="protein sequence ID" value="KAB8181342.1"/>
    <property type="molecule type" value="Genomic_DNA"/>
</dbReference>
<accession>A0A5N6BLH8</accession>
<evidence type="ECO:0000259" key="2">
    <source>
        <dbReference type="Pfam" id="PF01638"/>
    </source>
</evidence>
<feature type="region of interest" description="Disordered" evidence="1">
    <location>
        <begin position="1"/>
        <end position="62"/>
    </location>
</feature>
<evidence type="ECO:0000313" key="3">
    <source>
        <dbReference type="EMBL" id="KAB8181342.1"/>
    </source>
</evidence>
<protein>
    <recommendedName>
        <fullName evidence="2">HTH hxlR-type domain-containing protein</fullName>
    </recommendedName>
</protein>
<gene>
    <name evidence="3" type="ORF">FH610_028370</name>
</gene>
<dbReference type="Gene3D" id="1.10.10.10">
    <property type="entry name" value="Winged helix-like DNA-binding domain superfamily/Winged helix DNA-binding domain"/>
    <property type="match status" value="1"/>
</dbReference>
<dbReference type="InterPro" id="IPR002577">
    <property type="entry name" value="HTH_HxlR"/>
</dbReference>
<comment type="caution">
    <text evidence="3">The sequence shown here is derived from an EMBL/GenBank/DDBJ whole genome shotgun (WGS) entry which is preliminary data.</text>
</comment>
<dbReference type="AlphaFoldDB" id="A0A5N6BLH8"/>
<dbReference type="Proteomes" id="UP000313066">
    <property type="component" value="Unassembled WGS sequence"/>
</dbReference>
<feature type="domain" description="HTH hxlR-type" evidence="2">
    <location>
        <begin position="103"/>
        <end position="136"/>
    </location>
</feature>
<name>A0A5N6BLH8_9ACTN</name>
<reference evidence="3 4" key="1">
    <citation type="submission" date="2019-10" db="EMBL/GenBank/DDBJ databases">
        <title>Nonomuraea sp. nov., isolated from Phyllanthus amarus.</title>
        <authorList>
            <person name="Klykleung N."/>
            <person name="Tanasupawat S."/>
        </authorList>
    </citation>
    <scope>NUCLEOTIDE SEQUENCE [LARGE SCALE GENOMIC DNA]</scope>
    <source>
        <strain evidence="3 4">CR1-09</strain>
    </source>
</reference>
<evidence type="ECO:0000256" key="1">
    <source>
        <dbReference type="SAM" id="MobiDB-lite"/>
    </source>
</evidence>
<keyword evidence="4" id="KW-1185">Reference proteome</keyword>
<evidence type="ECO:0000313" key="4">
    <source>
        <dbReference type="Proteomes" id="UP000313066"/>
    </source>
</evidence>
<dbReference type="InterPro" id="IPR036390">
    <property type="entry name" value="WH_DNA-bd_sf"/>
</dbReference>